<sequence>MAWGHPHRLLHPVLVVLLVSGSWEATDELHEVAGQTLSVRCQYPPKRGSYVLKYWCHQTAPNKCTRLVTTSQPWIAAEVSRHTIWDVPEAGFFIIIMIQLREEDTGFYWCGSFNSSQNVITVFRNISLVVSPASSMSPSGTTFPIWTTSPVWNTTWLPVVITSPEGTSDPFINGSRHRNSSSSSPGLLASVHCGLLVVKALVLSALCMLLGYRCCQDHKDTMGTAMIEVSDYDIPDQALQPLGAFSHISEYRRNTYFPPPRQLLDTITL</sequence>
<dbReference type="GO" id="GO:0034157">
    <property type="term" value="P:positive regulation of toll-like receptor 7 signaling pathway"/>
    <property type="evidence" value="ECO:0007669"/>
    <property type="project" value="TreeGrafter"/>
</dbReference>
<dbReference type="InterPro" id="IPR013783">
    <property type="entry name" value="Ig-like_fold"/>
</dbReference>
<dbReference type="InterPro" id="IPR013106">
    <property type="entry name" value="Ig_V-set"/>
</dbReference>
<keyword evidence="2" id="KW-0732">Signal</keyword>
<accession>A0A8B7U187</accession>
<name>A0A8B7U187_CASCN</name>
<dbReference type="CDD" id="cd05716">
    <property type="entry name" value="IgV_pIgR_like"/>
    <property type="match status" value="1"/>
</dbReference>
<dbReference type="PANTHER" id="PTHR16423">
    <property type="entry name" value="TREM-LIKE TRANSCRIPT PROTEIN"/>
    <property type="match status" value="1"/>
</dbReference>
<evidence type="ECO:0000256" key="6">
    <source>
        <dbReference type="ARBA" id="ARBA00023319"/>
    </source>
</evidence>
<organism evidence="8">
    <name type="scientific">Castor canadensis</name>
    <name type="common">American beaver</name>
    <dbReference type="NCBI Taxonomy" id="51338"/>
    <lineage>
        <taxon>Eukaryota</taxon>
        <taxon>Metazoa</taxon>
        <taxon>Chordata</taxon>
        <taxon>Craniata</taxon>
        <taxon>Vertebrata</taxon>
        <taxon>Euteleostomi</taxon>
        <taxon>Mammalia</taxon>
        <taxon>Eutheria</taxon>
        <taxon>Euarchontoglires</taxon>
        <taxon>Glires</taxon>
        <taxon>Rodentia</taxon>
        <taxon>Castorimorpha</taxon>
        <taxon>Castoridae</taxon>
        <taxon>Castor</taxon>
    </lineage>
</organism>
<dbReference type="KEGG" id="ccan:109682187"/>
<dbReference type="Pfam" id="PF07686">
    <property type="entry name" value="V-set"/>
    <property type="match status" value="1"/>
</dbReference>
<dbReference type="CTD" id="285852"/>
<dbReference type="GO" id="GO:0009986">
    <property type="term" value="C:cell surface"/>
    <property type="evidence" value="ECO:0007669"/>
    <property type="project" value="TreeGrafter"/>
</dbReference>
<reference evidence="8" key="1">
    <citation type="submission" date="2025-08" db="UniProtKB">
        <authorList>
            <consortium name="RefSeq"/>
        </authorList>
    </citation>
    <scope>IDENTIFICATION</scope>
    <source>
        <tissue evidence="8">Leukocyte</tissue>
    </source>
</reference>
<dbReference type="AlphaFoldDB" id="A0A8B7U187"/>
<dbReference type="Gene3D" id="2.60.40.10">
    <property type="entry name" value="Immunoglobulins"/>
    <property type="match status" value="1"/>
</dbReference>
<dbReference type="GO" id="GO:0038023">
    <property type="term" value="F:signaling receptor activity"/>
    <property type="evidence" value="ECO:0007669"/>
    <property type="project" value="TreeGrafter"/>
</dbReference>
<evidence type="ECO:0000256" key="1">
    <source>
        <dbReference type="ARBA" id="ARBA00004251"/>
    </source>
</evidence>
<evidence type="ECO:0000313" key="7">
    <source>
        <dbReference type="Proteomes" id="UP001732720"/>
    </source>
</evidence>
<dbReference type="RefSeq" id="XP_020012897.1">
    <property type="nucleotide sequence ID" value="XM_020157308.1"/>
</dbReference>
<dbReference type="Proteomes" id="UP001732720">
    <property type="component" value="Chromosome 8"/>
</dbReference>
<evidence type="ECO:0000256" key="5">
    <source>
        <dbReference type="ARBA" id="ARBA00023170"/>
    </source>
</evidence>
<dbReference type="GO" id="GO:0005886">
    <property type="term" value="C:plasma membrane"/>
    <property type="evidence" value="ECO:0007669"/>
    <property type="project" value="UniProtKB-SubCell"/>
</dbReference>
<evidence type="ECO:0000313" key="8">
    <source>
        <dbReference type="RefSeq" id="XP_020012897.1"/>
    </source>
</evidence>
<comment type="subcellular location">
    <subcellularLocation>
        <location evidence="1">Cell membrane</location>
        <topology evidence="1">Single-pass type I membrane protein</topology>
    </subcellularLocation>
</comment>
<keyword evidence="6" id="KW-0393">Immunoglobulin domain</keyword>
<evidence type="ECO:0000256" key="2">
    <source>
        <dbReference type="ARBA" id="ARBA00022729"/>
    </source>
</evidence>
<proteinExistence type="predicted"/>
<protein>
    <submittedName>
        <fullName evidence="8">LOW QUALITY PROTEIN: trem-like transcript 4 protein</fullName>
    </submittedName>
</protein>
<dbReference type="PANTHER" id="PTHR16423:SF9">
    <property type="entry name" value="TREM-LIKE TRANSCRIPT 4 PROTEIN"/>
    <property type="match status" value="1"/>
</dbReference>
<dbReference type="SUPFAM" id="SSF48726">
    <property type="entry name" value="Immunoglobulin"/>
    <property type="match status" value="1"/>
</dbReference>
<evidence type="ECO:0000256" key="3">
    <source>
        <dbReference type="ARBA" id="ARBA00022859"/>
    </source>
</evidence>
<keyword evidence="5" id="KW-0675">Receptor</keyword>
<keyword evidence="3" id="KW-0391">Immunity</keyword>
<dbReference type="FunFam" id="2.60.40.10:FF:000370">
    <property type="entry name" value="CMRF35-like molecule 1"/>
    <property type="match status" value="1"/>
</dbReference>
<dbReference type="InterPro" id="IPR052314">
    <property type="entry name" value="Immune_rcpt_domain"/>
</dbReference>
<dbReference type="GeneID" id="109682187"/>
<dbReference type="InterPro" id="IPR036179">
    <property type="entry name" value="Ig-like_dom_sf"/>
</dbReference>
<keyword evidence="7" id="KW-1185">Reference proteome</keyword>
<evidence type="ECO:0000256" key="4">
    <source>
        <dbReference type="ARBA" id="ARBA00023157"/>
    </source>
</evidence>
<keyword evidence="4" id="KW-1015">Disulfide bond</keyword>
<gene>
    <name evidence="8" type="primary">Treml4</name>
</gene>
<dbReference type="OrthoDB" id="9805957at2759"/>
<dbReference type="GO" id="GO:0002376">
    <property type="term" value="P:immune system process"/>
    <property type="evidence" value="ECO:0007669"/>
    <property type="project" value="UniProtKB-KW"/>
</dbReference>